<reference evidence="2 5" key="2">
    <citation type="submission" date="2018-11" db="EMBL/GenBank/DDBJ databases">
        <title>Proposal to divide the Flavobacteriaceae and reorganize its genera based on Amino Acid Identity values calculated from whole genome sequences.</title>
        <authorList>
            <person name="Nicholson A.C."/>
            <person name="Gulvik C.A."/>
            <person name="Whitney A.M."/>
            <person name="Humrighouse B.W."/>
            <person name="Bell M."/>
            <person name="Holmes B."/>
            <person name="Steigerwalt A.G."/>
            <person name="Villarma A."/>
            <person name="Sheth M."/>
            <person name="Batra D."/>
            <person name="Pryor J."/>
            <person name="Bernardet J.-F."/>
            <person name="Hugo C."/>
            <person name="Kampfer P."/>
            <person name="Newman J."/>
            <person name="McQuiston J.R."/>
        </authorList>
    </citation>
    <scope>NUCLEOTIDE SEQUENCE [LARGE SCALE GENOMIC DNA]</scope>
    <source>
        <strain evidence="2 5">KC_1864</strain>
    </source>
</reference>
<name>A0A3G6RPA0_CHRLC</name>
<evidence type="ECO:0000313" key="2">
    <source>
        <dbReference type="EMBL" id="AZA83321.1"/>
    </source>
</evidence>
<evidence type="ECO:0000256" key="1">
    <source>
        <dbReference type="SAM" id="Phobius"/>
    </source>
</evidence>
<dbReference type="Proteomes" id="UP000279972">
    <property type="component" value="Chromosome"/>
</dbReference>
<feature type="transmembrane region" description="Helical" evidence="1">
    <location>
        <begin position="12"/>
        <end position="34"/>
    </location>
</feature>
<evidence type="ECO:0000313" key="5">
    <source>
        <dbReference type="Proteomes" id="UP000279972"/>
    </source>
</evidence>
<keyword evidence="1" id="KW-0472">Membrane</keyword>
<dbReference type="Proteomes" id="UP000236262">
    <property type="component" value="Unassembled WGS sequence"/>
</dbReference>
<dbReference type="KEGG" id="clac:EG342_16180"/>
<feature type="transmembrane region" description="Helical" evidence="1">
    <location>
        <begin position="72"/>
        <end position="90"/>
    </location>
</feature>
<keyword evidence="5" id="KW-1185">Reference proteome</keyword>
<accession>A0A3G6RPA0</accession>
<dbReference type="EMBL" id="CP033924">
    <property type="protein sequence ID" value="AZA83321.1"/>
    <property type="molecule type" value="Genomic_DNA"/>
</dbReference>
<keyword evidence="1" id="KW-0812">Transmembrane</keyword>
<keyword evidence="1" id="KW-1133">Transmembrane helix</keyword>
<evidence type="ECO:0000313" key="3">
    <source>
        <dbReference type="EMBL" id="PNW11718.1"/>
    </source>
</evidence>
<reference evidence="3 4" key="1">
    <citation type="submission" date="2018-01" db="EMBL/GenBank/DDBJ databases">
        <title>Draft genome sequences of Chryseobacterium lactis NCTC11390, Chryseobacterium oncorhynchi 701B-08, and Chryseobacterium viscerum 687B-08.</title>
        <authorList>
            <person name="Jeong J.-J."/>
            <person name="Lee Y.J."/>
            <person name="Park B."/>
            <person name="Choi I.-G."/>
            <person name="Kim K.D."/>
        </authorList>
    </citation>
    <scope>NUCLEOTIDE SEQUENCE [LARGE SCALE GENOMIC DNA]</scope>
    <source>
        <strain evidence="3 4">NCTC11390</strain>
    </source>
</reference>
<organism evidence="3 4">
    <name type="scientific">Chryseobacterium lactis</name>
    <dbReference type="NCBI Taxonomy" id="1241981"/>
    <lineage>
        <taxon>Bacteria</taxon>
        <taxon>Pseudomonadati</taxon>
        <taxon>Bacteroidota</taxon>
        <taxon>Flavobacteriia</taxon>
        <taxon>Flavobacteriales</taxon>
        <taxon>Weeksellaceae</taxon>
        <taxon>Chryseobacterium group</taxon>
        <taxon>Chryseobacterium</taxon>
    </lineage>
</organism>
<dbReference type="EMBL" id="PPEH01000011">
    <property type="protein sequence ID" value="PNW11718.1"/>
    <property type="molecule type" value="Genomic_DNA"/>
</dbReference>
<dbReference type="AlphaFoldDB" id="A0A3G6RPA0"/>
<gene>
    <name evidence="3" type="ORF">C1637_21680</name>
    <name evidence="2" type="ORF">EG342_16180</name>
</gene>
<dbReference type="RefSeq" id="WP_103293740.1">
    <property type="nucleotide sequence ID" value="NZ_CP033924.1"/>
</dbReference>
<dbReference type="OrthoDB" id="1264742at2"/>
<evidence type="ECO:0000313" key="4">
    <source>
        <dbReference type="Proteomes" id="UP000236262"/>
    </source>
</evidence>
<sequence length="99" mass="11156">MNSISDLVRKPTFISVICIILAVIGIPLIVYQFFTIPESGSLGITIEVIFLLIMVGFLVIDRFLVRNIDNKKLSVIEAVLVTGYLTYYYFTNDRSFSIG</sequence>
<proteinExistence type="predicted"/>
<feature type="transmembrane region" description="Helical" evidence="1">
    <location>
        <begin position="40"/>
        <end position="60"/>
    </location>
</feature>
<protein>
    <submittedName>
        <fullName evidence="3">Uncharacterized protein</fullName>
    </submittedName>
</protein>